<reference evidence="2" key="1">
    <citation type="submission" date="2022-11" db="UniProtKB">
        <authorList>
            <consortium name="WormBaseParasite"/>
        </authorList>
    </citation>
    <scope>IDENTIFICATION</scope>
</reference>
<accession>A0AC34G1F2</accession>
<dbReference type="WBParaSite" id="ES5_v2.g23421.t1">
    <property type="protein sequence ID" value="ES5_v2.g23421.t1"/>
    <property type="gene ID" value="ES5_v2.g23421"/>
</dbReference>
<protein>
    <submittedName>
        <fullName evidence="2">Uncharacterized protein</fullName>
    </submittedName>
</protein>
<organism evidence="1 2">
    <name type="scientific">Panagrolaimus sp. ES5</name>
    <dbReference type="NCBI Taxonomy" id="591445"/>
    <lineage>
        <taxon>Eukaryota</taxon>
        <taxon>Metazoa</taxon>
        <taxon>Ecdysozoa</taxon>
        <taxon>Nematoda</taxon>
        <taxon>Chromadorea</taxon>
        <taxon>Rhabditida</taxon>
        <taxon>Tylenchina</taxon>
        <taxon>Panagrolaimomorpha</taxon>
        <taxon>Panagrolaimoidea</taxon>
        <taxon>Panagrolaimidae</taxon>
        <taxon>Panagrolaimus</taxon>
    </lineage>
</organism>
<name>A0AC34G1F2_9BILA</name>
<proteinExistence type="predicted"/>
<sequence>MRTLLNSDAITTQLKYDGYSDVAFERTETLYKNMMKQVLVAFPTCEILVFGKIYNKTKLGKRNDHLVKFVAEIEGKLKEENIKRQEILKQIQMSELEFQALKSRVETYKKLPKKGWEIHTFYGKAKCNEHFAILVQKVVIKININVVSR</sequence>
<dbReference type="Proteomes" id="UP000887579">
    <property type="component" value="Unplaced"/>
</dbReference>
<evidence type="ECO:0000313" key="1">
    <source>
        <dbReference type="Proteomes" id="UP000887579"/>
    </source>
</evidence>
<evidence type="ECO:0000313" key="2">
    <source>
        <dbReference type="WBParaSite" id="ES5_v2.g23421.t1"/>
    </source>
</evidence>